<dbReference type="InterPro" id="IPR036047">
    <property type="entry name" value="F-box-like_dom_sf"/>
</dbReference>
<organism evidence="2">
    <name type="scientific">Culex tarsalis</name>
    <name type="common">Encephalitis mosquito</name>
    <dbReference type="NCBI Taxonomy" id="7177"/>
    <lineage>
        <taxon>Eukaryota</taxon>
        <taxon>Metazoa</taxon>
        <taxon>Ecdysozoa</taxon>
        <taxon>Arthropoda</taxon>
        <taxon>Hexapoda</taxon>
        <taxon>Insecta</taxon>
        <taxon>Pterygota</taxon>
        <taxon>Neoptera</taxon>
        <taxon>Endopterygota</taxon>
        <taxon>Diptera</taxon>
        <taxon>Nematocera</taxon>
        <taxon>Culicoidea</taxon>
        <taxon>Culicidae</taxon>
        <taxon>Culicinae</taxon>
        <taxon>Culicini</taxon>
        <taxon>Culex</taxon>
        <taxon>Culex</taxon>
    </lineage>
</organism>
<evidence type="ECO:0000313" key="2">
    <source>
        <dbReference type="EMBL" id="JAV27159.1"/>
    </source>
</evidence>
<protein>
    <recommendedName>
        <fullName evidence="1">F-box domain-containing protein</fullName>
    </recommendedName>
</protein>
<dbReference type="Gene3D" id="3.80.10.10">
    <property type="entry name" value="Ribonuclease Inhibitor"/>
    <property type="match status" value="1"/>
</dbReference>
<dbReference type="SUPFAM" id="SSF52047">
    <property type="entry name" value="RNI-like"/>
    <property type="match status" value="1"/>
</dbReference>
<name>A0A1Q3FI00_CULTA</name>
<dbReference type="SUPFAM" id="SSF81383">
    <property type="entry name" value="F-box domain"/>
    <property type="match status" value="1"/>
</dbReference>
<dbReference type="InterPro" id="IPR032675">
    <property type="entry name" value="LRR_dom_sf"/>
</dbReference>
<reference evidence="2" key="1">
    <citation type="submission" date="2017-01" db="EMBL/GenBank/DDBJ databases">
        <title>A deep insight into the sialotranscriptome of adult male and female Cluex tarsalis mosquitoes.</title>
        <authorList>
            <person name="Ribeiro J.M."/>
            <person name="Moreira F."/>
            <person name="Bernard K.A."/>
            <person name="Calvo E."/>
        </authorList>
    </citation>
    <scope>NUCLEOTIDE SEQUENCE</scope>
    <source>
        <strain evidence="2">Kern County</strain>
        <tissue evidence="2">Salivary glands</tissue>
    </source>
</reference>
<dbReference type="EMBL" id="GFDL01007886">
    <property type="protein sequence ID" value="JAV27159.1"/>
    <property type="molecule type" value="Transcribed_RNA"/>
</dbReference>
<evidence type="ECO:0000259" key="1">
    <source>
        <dbReference type="Pfam" id="PF00646"/>
    </source>
</evidence>
<accession>A0A1Q3FI00</accession>
<sequence>MTDDEGRDSFMECDEPTLDQLDEDSLLEVFGYFSFDELLLMSRVCTRFLQLSRRCLRKIRHFELDYRAIASKQQSEEQQQSRLRDIFTNVGSNLESFKFSGGFIMNEDLKRGIVTGVALNCSGTLQHLTINYVELREEHLVALTALLSHLTGLDLGRCALRDETFGPFIARASNLRTLAIPGNAELHGEFLERWQDCQRMEQLDVSYCYSLNVGNLKSFLAKAVNLKAVDVTACQWLEKDKGIFHACERKIESRAELPVFSYFKHG</sequence>
<dbReference type="AlphaFoldDB" id="A0A1Q3FI00"/>
<dbReference type="Pfam" id="PF00646">
    <property type="entry name" value="F-box"/>
    <property type="match status" value="1"/>
</dbReference>
<feature type="domain" description="F-box" evidence="1">
    <location>
        <begin position="18"/>
        <end position="58"/>
    </location>
</feature>
<proteinExistence type="predicted"/>
<dbReference type="InterPro" id="IPR001810">
    <property type="entry name" value="F-box_dom"/>
</dbReference>